<gene>
    <name evidence="3" type="ORF">ND2E_3698</name>
</gene>
<dbReference type="Proteomes" id="UP000029843">
    <property type="component" value="Unassembled WGS sequence"/>
</dbReference>
<feature type="signal peptide" evidence="1">
    <location>
        <begin position="1"/>
        <end position="27"/>
    </location>
</feature>
<name>A0A099KJM9_COLPS</name>
<dbReference type="PATRIC" id="fig|28229.4.peg.2850"/>
<evidence type="ECO:0000256" key="1">
    <source>
        <dbReference type="SAM" id="SignalP"/>
    </source>
</evidence>
<feature type="domain" description="BIG2" evidence="2">
    <location>
        <begin position="212"/>
        <end position="297"/>
    </location>
</feature>
<dbReference type="InterPro" id="IPR008964">
    <property type="entry name" value="Invasin/intimin_cell_adhesion"/>
</dbReference>
<dbReference type="Gene3D" id="2.60.40.1080">
    <property type="match status" value="4"/>
</dbReference>
<organism evidence="3 4">
    <name type="scientific">Colwellia psychrerythraea</name>
    <name type="common">Vibrio psychroerythus</name>
    <dbReference type="NCBI Taxonomy" id="28229"/>
    <lineage>
        <taxon>Bacteria</taxon>
        <taxon>Pseudomonadati</taxon>
        <taxon>Pseudomonadota</taxon>
        <taxon>Gammaproteobacteria</taxon>
        <taxon>Alteromonadales</taxon>
        <taxon>Colwelliaceae</taxon>
        <taxon>Colwellia</taxon>
    </lineage>
</organism>
<dbReference type="SMART" id="SM00635">
    <property type="entry name" value="BID_2"/>
    <property type="match status" value="4"/>
</dbReference>
<feature type="domain" description="BIG2" evidence="2">
    <location>
        <begin position="123"/>
        <end position="207"/>
    </location>
</feature>
<evidence type="ECO:0000313" key="4">
    <source>
        <dbReference type="Proteomes" id="UP000029843"/>
    </source>
</evidence>
<dbReference type="AlphaFoldDB" id="A0A099KJM9"/>
<dbReference type="OrthoDB" id="6220726at2"/>
<feature type="domain" description="BIG2" evidence="2">
    <location>
        <begin position="32"/>
        <end position="114"/>
    </location>
</feature>
<feature type="domain" description="BIG2" evidence="2">
    <location>
        <begin position="303"/>
        <end position="386"/>
    </location>
</feature>
<evidence type="ECO:0000259" key="2">
    <source>
        <dbReference type="SMART" id="SM00635"/>
    </source>
</evidence>
<dbReference type="InterPro" id="IPR003343">
    <property type="entry name" value="Big_2"/>
</dbReference>
<keyword evidence="1" id="KW-0732">Signal</keyword>
<reference evidence="3 4" key="1">
    <citation type="submission" date="2014-08" db="EMBL/GenBank/DDBJ databases">
        <title>Genomic and Phenotypic Diversity of Colwellia psychrerythraea strains from Disparate Marine Basins.</title>
        <authorList>
            <person name="Techtmann S.M."/>
            <person name="Stelling S.C."/>
            <person name="Utturkar S.M."/>
            <person name="Alshibli N."/>
            <person name="Harris A."/>
            <person name="Brown S.D."/>
            <person name="Hazen T.C."/>
        </authorList>
    </citation>
    <scope>NUCLEOTIDE SEQUENCE [LARGE SCALE GENOMIC DNA]</scope>
    <source>
        <strain evidence="3 4">ND2E</strain>
    </source>
</reference>
<sequence length="645" mass="69618">MFNFINKIRGLLLITLLCLISACGSDGGGEHYVTEVNLTADKTTFPAGVSQTIEGQAIYNDGEISDASSGNSLWTSDDETIAVVDNKGVVTGVSAGTVLINANYLGGDGTASGAISITITEAVLLEIEIIPSNKSVPLGLHMKYQAIGTYSDNTEHILDNNSDISWSSSDATVATIDSASAIADTLKIGETTISVGYQNLISTSVLNVTNESLVRLVISPEMEGETSVPDGYKIKFTAEATYTNDSKVIVTDDVTWHSTDYLNLNPTSPNGTFEGIEPSMEEVTATLDLITSNAISVTVTDSLLESVAIESNEPSYPIGLPKQLIATGLFSDGSEKDIAKEANVNWLSKNTEIATVNNDGVLMPISMGKVVIQVTTEDDNIYDEKTFDITAAELTATIVISPADILLAPGEFHLYVATGLYTDNTLHILNGKPGINWSLSYGEDPNYNEGVSIDHRGVLENQYQNSRALTQQVEVNVKVDGFSNTEKTYVNLSATKVLGVSGNLSFVSPFSVTDAALLEFTSSIYQTLTENGVSGPENGEFVKLTQQSATTECANLVYNRHDDYRLPTSSELMSLWTTYDNSGDDDYQLYTEQKWSVGEYFWTSEPGEEEGSFKIVDLREGIEGNVSVYSTERYFSCVRDTAALD</sequence>
<feature type="chain" id="PRO_5001957001" evidence="1">
    <location>
        <begin position="28"/>
        <end position="645"/>
    </location>
</feature>
<comment type="caution">
    <text evidence="3">The sequence shown here is derived from an EMBL/GenBank/DDBJ whole genome shotgun (WGS) entry which is preliminary data.</text>
</comment>
<dbReference type="SUPFAM" id="SSF49373">
    <property type="entry name" value="Invasin/intimin cell-adhesion fragments"/>
    <property type="match status" value="3"/>
</dbReference>
<dbReference type="EMBL" id="JQED01000037">
    <property type="protein sequence ID" value="KGJ90142.1"/>
    <property type="molecule type" value="Genomic_DNA"/>
</dbReference>
<protein>
    <submittedName>
        <fullName evidence="3">Ig domain protein group 2 domain protein</fullName>
    </submittedName>
</protein>
<dbReference type="PROSITE" id="PS51257">
    <property type="entry name" value="PROKAR_LIPOPROTEIN"/>
    <property type="match status" value="1"/>
</dbReference>
<proteinExistence type="predicted"/>
<accession>A0A099KJM9</accession>
<dbReference type="Pfam" id="PF02368">
    <property type="entry name" value="Big_2"/>
    <property type="match status" value="2"/>
</dbReference>
<dbReference type="RefSeq" id="WP_033094518.1">
    <property type="nucleotide sequence ID" value="NZ_JQED01000037.1"/>
</dbReference>
<evidence type="ECO:0000313" key="3">
    <source>
        <dbReference type="EMBL" id="KGJ90142.1"/>
    </source>
</evidence>